<feature type="region of interest" description="Disordered" evidence="8">
    <location>
        <begin position="111"/>
        <end position="143"/>
    </location>
</feature>
<dbReference type="STRING" id="74649.A0A2P6P9L5"/>
<dbReference type="AlphaFoldDB" id="A0A2P6P9L5"/>
<gene>
    <name evidence="10" type="ORF">RchiOBHm_Chr7g0208061</name>
</gene>
<keyword evidence="5" id="KW-0029">Amino-acid transport</keyword>
<accession>A0A2P6P9L5</accession>
<dbReference type="EMBL" id="PDCK01000045">
    <property type="protein sequence ID" value="PRQ18619.1"/>
    <property type="molecule type" value="Genomic_DNA"/>
</dbReference>
<keyword evidence="4 9" id="KW-0812">Transmembrane</keyword>
<dbReference type="PANTHER" id="PTHR33228:SF77">
    <property type="entry name" value="PROTEIN GLUTAMINE DUMPER 2"/>
    <property type="match status" value="1"/>
</dbReference>
<dbReference type="Gramene" id="PRQ18619">
    <property type="protein sequence ID" value="PRQ18619"/>
    <property type="gene ID" value="RchiOBHm_Chr7g0208061"/>
</dbReference>
<comment type="similarity">
    <text evidence="2">Belongs to the GLUTAMINE DUMPER 1 (TC 9.B.60) family.</text>
</comment>
<dbReference type="GO" id="GO:0016020">
    <property type="term" value="C:membrane"/>
    <property type="evidence" value="ECO:0007669"/>
    <property type="project" value="UniProtKB-SubCell"/>
</dbReference>
<evidence type="ECO:0000256" key="6">
    <source>
        <dbReference type="ARBA" id="ARBA00022989"/>
    </source>
</evidence>
<evidence type="ECO:0000256" key="9">
    <source>
        <dbReference type="SAM" id="Phobius"/>
    </source>
</evidence>
<keyword evidence="6 9" id="KW-1133">Transmembrane helix</keyword>
<evidence type="ECO:0000313" key="11">
    <source>
        <dbReference type="Proteomes" id="UP000238479"/>
    </source>
</evidence>
<feature type="region of interest" description="Disordered" evidence="8">
    <location>
        <begin position="1"/>
        <end position="25"/>
    </location>
</feature>
<dbReference type="GO" id="GO:0080143">
    <property type="term" value="P:regulation of amino acid export"/>
    <property type="evidence" value="ECO:0007669"/>
    <property type="project" value="InterPro"/>
</dbReference>
<evidence type="ECO:0000256" key="4">
    <source>
        <dbReference type="ARBA" id="ARBA00022692"/>
    </source>
</evidence>
<comment type="caution">
    <text evidence="10">The sequence shown here is derived from an EMBL/GenBank/DDBJ whole genome shotgun (WGS) entry which is preliminary data.</text>
</comment>
<proteinExistence type="inferred from homology"/>
<evidence type="ECO:0000256" key="7">
    <source>
        <dbReference type="ARBA" id="ARBA00023136"/>
    </source>
</evidence>
<evidence type="ECO:0000256" key="5">
    <source>
        <dbReference type="ARBA" id="ARBA00022970"/>
    </source>
</evidence>
<dbReference type="GO" id="GO:0006865">
    <property type="term" value="P:amino acid transport"/>
    <property type="evidence" value="ECO:0007669"/>
    <property type="project" value="UniProtKB-KW"/>
</dbReference>
<evidence type="ECO:0000256" key="3">
    <source>
        <dbReference type="ARBA" id="ARBA00022448"/>
    </source>
</evidence>
<evidence type="ECO:0000313" key="10">
    <source>
        <dbReference type="EMBL" id="PRQ18619.1"/>
    </source>
</evidence>
<dbReference type="PANTHER" id="PTHR33228">
    <property type="entry name" value="PROTEIN GLUTAMINE DUMPER 4-RELATED"/>
    <property type="match status" value="1"/>
</dbReference>
<keyword evidence="3" id="KW-0813">Transport</keyword>
<name>A0A2P6P9L5_ROSCH</name>
<evidence type="ECO:0000256" key="8">
    <source>
        <dbReference type="SAM" id="MobiDB-lite"/>
    </source>
</evidence>
<dbReference type="InterPro" id="IPR040359">
    <property type="entry name" value="GDU"/>
</dbReference>
<protein>
    <submittedName>
        <fullName evidence="10">Uncharacterized protein</fullName>
    </submittedName>
</protein>
<sequence>MRTTITATISPTKLPSTEAPQDMAPPVSPWHSPIPYLLGGLVTMAILVVCALLILACSFWKRHGGGSSANRDLEPGGNSLKVFKDKVLVIMAGNENPTYLATPIPICHTKSTSFEEESEKIEGDDKEENCEKSKEEASSTSAS</sequence>
<feature type="transmembrane region" description="Helical" evidence="9">
    <location>
        <begin position="36"/>
        <end position="60"/>
    </location>
</feature>
<keyword evidence="11" id="KW-1185">Reference proteome</keyword>
<keyword evidence="7 9" id="KW-0472">Membrane</keyword>
<feature type="compositionally biased region" description="Polar residues" evidence="8">
    <location>
        <begin position="1"/>
        <end position="19"/>
    </location>
</feature>
<organism evidence="10 11">
    <name type="scientific">Rosa chinensis</name>
    <name type="common">China rose</name>
    <dbReference type="NCBI Taxonomy" id="74649"/>
    <lineage>
        <taxon>Eukaryota</taxon>
        <taxon>Viridiplantae</taxon>
        <taxon>Streptophyta</taxon>
        <taxon>Embryophyta</taxon>
        <taxon>Tracheophyta</taxon>
        <taxon>Spermatophyta</taxon>
        <taxon>Magnoliopsida</taxon>
        <taxon>eudicotyledons</taxon>
        <taxon>Gunneridae</taxon>
        <taxon>Pentapetalae</taxon>
        <taxon>rosids</taxon>
        <taxon>fabids</taxon>
        <taxon>Rosales</taxon>
        <taxon>Rosaceae</taxon>
        <taxon>Rosoideae</taxon>
        <taxon>Rosoideae incertae sedis</taxon>
        <taxon>Rosa</taxon>
    </lineage>
</organism>
<reference evidence="10 11" key="1">
    <citation type="journal article" date="2018" name="Nat. Genet.">
        <title>The Rosa genome provides new insights in the design of modern roses.</title>
        <authorList>
            <person name="Bendahmane M."/>
        </authorList>
    </citation>
    <scope>NUCLEOTIDE SEQUENCE [LARGE SCALE GENOMIC DNA]</scope>
    <source>
        <strain evidence="11">cv. Old Blush</strain>
    </source>
</reference>
<evidence type="ECO:0000256" key="1">
    <source>
        <dbReference type="ARBA" id="ARBA00004167"/>
    </source>
</evidence>
<evidence type="ECO:0000256" key="2">
    <source>
        <dbReference type="ARBA" id="ARBA00009977"/>
    </source>
</evidence>
<dbReference type="Proteomes" id="UP000238479">
    <property type="component" value="Chromosome 7"/>
</dbReference>
<feature type="compositionally biased region" description="Acidic residues" evidence="8">
    <location>
        <begin position="114"/>
        <end position="128"/>
    </location>
</feature>
<comment type="subcellular location">
    <subcellularLocation>
        <location evidence="1">Membrane</location>
        <topology evidence="1">Single-pass membrane protein</topology>
    </subcellularLocation>
</comment>